<name>A0A0D0TIL3_CRYGA</name>
<dbReference type="SUPFAM" id="SSF50978">
    <property type="entry name" value="WD40 repeat-like"/>
    <property type="match status" value="1"/>
</dbReference>
<dbReference type="InterPro" id="IPR015943">
    <property type="entry name" value="WD40/YVTN_repeat-like_dom_sf"/>
</dbReference>
<protein>
    <recommendedName>
        <fullName evidence="3">WD40 repeat-like protein</fullName>
    </recommendedName>
</protein>
<evidence type="ECO:0008006" key="3">
    <source>
        <dbReference type="Google" id="ProtNLM"/>
    </source>
</evidence>
<dbReference type="Gene3D" id="2.130.10.10">
    <property type="entry name" value="YVTN repeat-like/Quinoprotein amine dehydrogenase"/>
    <property type="match status" value="1"/>
</dbReference>
<organism evidence="2">
    <name type="scientific">Cryptococcus bacillisporus CA1280</name>
    <dbReference type="NCBI Taxonomy" id="1296109"/>
    <lineage>
        <taxon>Eukaryota</taxon>
        <taxon>Fungi</taxon>
        <taxon>Dikarya</taxon>
        <taxon>Basidiomycota</taxon>
        <taxon>Agaricomycotina</taxon>
        <taxon>Tremellomycetes</taxon>
        <taxon>Tremellales</taxon>
        <taxon>Cryptococcaceae</taxon>
        <taxon>Cryptococcus</taxon>
        <taxon>Cryptococcus gattii species complex</taxon>
    </lineage>
</organism>
<dbReference type="HOGENOM" id="CLU_478181_0_0_1"/>
<feature type="compositionally biased region" description="Basic and acidic residues" evidence="1">
    <location>
        <begin position="395"/>
        <end position="410"/>
    </location>
</feature>
<sequence length="565" mass="61603">MSSITLLSTHASSLSLSTLSKPFASPLAPSSVTLPLPSRFPKNTNPAVAISPSGHIFLYNSESSFIWEYDSKGRRISEIALGKEEKAGKVACWEDGIVLSVRKQVRIMMKDYEGKIDRWHCSKMFEELEDSITALCTDGKLVAVGSEAGKLVVFEMNTDSMTSLPLNEDFSGPISSSIAFSSSLPNTLVIPSIISPTLLRITFPVPLNACSPQLQLIRPFSPSNDAPIRNLAFSPMTVTSSGDKKGGLCALVAGEEVVLVGLDREKPGLGKRIKFGRKVDALGFLDGATLGGRTDRGSLLIKDLRALEKVPVEMGLKDPILSARVMPSGSCLPRPRATVTSTISASHRSTLGEVDNNLPAHPDIQGAKGKGKAPISRIKEEKSQLRAVSTSAVEDGERAGRREERKERRSISGPVSSTNQPRERRIRHSDMGSKPRVIEAIQEEEPGQSKHVAGLSGGRHEQPSSTASQSEPQEEPSIDLTWALRPSASRTQLPTKSIEKAMTDEEKIAELRREIGNLQLDILRMGRTFRNEIRQAVQPLAEEIRRSKEIIEEQGQEIARLRAGR</sequence>
<evidence type="ECO:0000313" key="2">
    <source>
        <dbReference type="EMBL" id="KIR46357.1"/>
    </source>
</evidence>
<reference evidence="2" key="1">
    <citation type="submission" date="2015-01" db="EMBL/GenBank/DDBJ databases">
        <title>The Genome Sequence of Cryptococcus gattii CA1280.</title>
        <authorList>
            <consortium name="The Broad Institute Genomics Platform"/>
            <person name="Cuomo C."/>
            <person name="Litvintseva A."/>
            <person name="Chen Y."/>
            <person name="Heitman J."/>
            <person name="Sun S."/>
            <person name="Springer D."/>
            <person name="Dromer F."/>
            <person name="Young S."/>
            <person name="Zeng Q."/>
            <person name="Gargeya S."/>
            <person name="Abouelleil A."/>
            <person name="Alvarado L."/>
            <person name="Chapman S.B."/>
            <person name="Gainer-Dewar J."/>
            <person name="Goldberg J."/>
            <person name="Griggs A."/>
            <person name="Gujja S."/>
            <person name="Hansen M."/>
            <person name="Howarth C."/>
            <person name="Imamovic A."/>
            <person name="Larimer J."/>
            <person name="Murphy C."/>
            <person name="Naylor J."/>
            <person name="Pearson M."/>
            <person name="Priest M."/>
            <person name="Roberts A."/>
            <person name="Saif S."/>
            <person name="Shea T."/>
            <person name="Sykes S."/>
            <person name="Wortman J."/>
            <person name="Nusbaum C."/>
            <person name="Birren B."/>
        </authorList>
    </citation>
    <scope>NUCLEOTIDE SEQUENCE [LARGE SCALE GENOMIC DNA]</scope>
    <source>
        <strain evidence="2">CA1280</strain>
    </source>
</reference>
<dbReference type="OrthoDB" id="2565097at2759"/>
<feature type="compositionally biased region" description="Basic and acidic residues" evidence="1">
    <location>
        <begin position="428"/>
        <end position="437"/>
    </location>
</feature>
<accession>A0A0D0TIL3</accession>
<feature type="region of interest" description="Disordered" evidence="1">
    <location>
        <begin position="330"/>
        <end position="477"/>
    </location>
</feature>
<proteinExistence type="predicted"/>
<gene>
    <name evidence="2" type="ORF">I312_04410</name>
</gene>
<dbReference type="InterPro" id="IPR036322">
    <property type="entry name" value="WD40_repeat_dom_sf"/>
</dbReference>
<feature type="compositionally biased region" description="Polar residues" evidence="1">
    <location>
        <begin position="338"/>
        <end position="349"/>
    </location>
</feature>
<dbReference type="AlphaFoldDB" id="A0A0D0TIL3"/>
<dbReference type="EMBL" id="KN847984">
    <property type="protein sequence ID" value="KIR46357.1"/>
    <property type="molecule type" value="Genomic_DNA"/>
</dbReference>
<evidence type="ECO:0000256" key="1">
    <source>
        <dbReference type="SAM" id="MobiDB-lite"/>
    </source>
</evidence>